<reference evidence="3 4" key="1">
    <citation type="submission" date="2015-12" db="EMBL/GenBank/DDBJ databases">
        <title>The genome of Folsomia candida.</title>
        <authorList>
            <person name="Faddeeva A."/>
            <person name="Derks M.F."/>
            <person name="Anvar Y."/>
            <person name="Smit S."/>
            <person name="Van Straalen N."/>
            <person name="Roelofs D."/>
        </authorList>
    </citation>
    <scope>NUCLEOTIDE SEQUENCE [LARGE SCALE GENOMIC DNA]</scope>
    <source>
        <strain evidence="3 4">VU population</strain>
        <tissue evidence="3">Whole body</tissue>
    </source>
</reference>
<dbReference type="Proteomes" id="UP000198287">
    <property type="component" value="Unassembled WGS sequence"/>
</dbReference>
<evidence type="ECO:0000256" key="2">
    <source>
        <dbReference type="SAM" id="MobiDB-lite"/>
    </source>
</evidence>
<evidence type="ECO:0000313" key="3">
    <source>
        <dbReference type="EMBL" id="OXA56658.1"/>
    </source>
</evidence>
<dbReference type="OMA" id="VMETQHM"/>
<dbReference type="EMBL" id="LNIX01000004">
    <property type="protein sequence ID" value="OXA56658.1"/>
    <property type="molecule type" value="Genomic_DNA"/>
</dbReference>
<dbReference type="STRING" id="158441.A0A226EHC9"/>
<comment type="caution">
    <text evidence="3">The sequence shown here is derived from an EMBL/GenBank/DDBJ whole genome shotgun (WGS) entry which is preliminary data.</text>
</comment>
<protein>
    <submittedName>
        <fullName evidence="3">SOSS complex subunit C</fullName>
    </submittedName>
</protein>
<comment type="similarity">
    <text evidence="1">Belongs to the SOSS-C family.</text>
</comment>
<organism evidence="3 4">
    <name type="scientific">Folsomia candida</name>
    <name type="common">Springtail</name>
    <dbReference type="NCBI Taxonomy" id="158441"/>
    <lineage>
        <taxon>Eukaryota</taxon>
        <taxon>Metazoa</taxon>
        <taxon>Ecdysozoa</taxon>
        <taxon>Arthropoda</taxon>
        <taxon>Hexapoda</taxon>
        <taxon>Collembola</taxon>
        <taxon>Entomobryomorpha</taxon>
        <taxon>Isotomoidea</taxon>
        <taxon>Isotomidae</taxon>
        <taxon>Proisotominae</taxon>
        <taxon>Folsomia</taxon>
    </lineage>
</organism>
<dbReference type="InterPro" id="IPR031821">
    <property type="entry name" value="SOSSC"/>
</dbReference>
<dbReference type="Pfam" id="PF15925">
    <property type="entry name" value="SOSSC"/>
    <property type="match status" value="1"/>
</dbReference>
<proteinExistence type="inferred from homology"/>
<dbReference type="GO" id="GO:0070876">
    <property type="term" value="C:SOSS complex"/>
    <property type="evidence" value="ECO:0007669"/>
    <property type="project" value="InterPro"/>
</dbReference>
<evidence type="ECO:0000256" key="1">
    <source>
        <dbReference type="ARBA" id="ARBA00007829"/>
    </source>
</evidence>
<gene>
    <name evidence="3" type="ORF">Fcan01_09550</name>
</gene>
<dbReference type="GO" id="GO:0005654">
    <property type="term" value="C:nucleoplasm"/>
    <property type="evidence" value="ECO:0007669"/>
    <property type="project" value="TreeGrafter"/>
</dbReference>
<keyword evidence="4" id="KW-1185">Reference proteome</keyword>
<accession>A0A226EHC9</accession>
<feature type="region of interest" description="Disordered" evidence="2">
    <location>
        <begin position="32"/>
        <end position="51"/>
    </location>
</feature>
<name>A0A226EHC9_FOLCA</name>
<dbReference type="AlphaFoldDB" id="A0A226EHC9"/>
<dbReference type="PANTHER" id="PTHR31526">
    <property type="entry name" value="SOSS COMPLEX SUBUNIT C"/>
    <property type="match status" value="1"/>
</dbReference>
<evidence type="ECO:0000313" key="4">
    <source>
        <dbReference type="Proteomes" id="UP000198287"/>
    </source>
</evidence>
<dbReference type="OrthoDB" id="419617at2759"/>
<sequence length="115" mass="12171">MSSEKSRKVLEDIQRAKSKLLKDGAAASLGISYSSSPQPSGGTPSFNSDVHLSPATRSAMQVLQQASMTSYGYFVAQDSHFGNSILPVLPRIEPAAALSFSNITTAVPSPIKTEK</sequence>
<dbReference type="PANTHER" id="PTHR31526:SF2">
    <property type="entry name" value="SOSS COMPLEX SUBUNIT C"/>
    <property type="match status" value="1"/>
</dbReference>
<feature type="compositionally biased region" description="Low complexity" evidence="2">
    <location>
        <begin position="32"/>
        <end position="45"/>
    </location>
</feature>
<dbReference type="GO" id="GO:0006281">
    <property type="term" value="P:DNA repair"/>
    <property type="evidence" value="ECO:0007669"/>
    <property type="project" value="InterPro"/>
</dbReference>